<organism evidence="2 3">
    <name type="scientific">Alishewanella maricola</name>
    <dbReference type="NCBI Taxonomy" id="2795740"/>
    <lineage>
        <taxon>Bacteria</taxon>
        <taxon>Pseudomonadati</taxon>
        <taxon>Pseudomonadota</taxon>
        <taxon>Gammaproteobacteria</taxon>
        <taxon>Alteromonadales</taxon>
        <taxon>Alteromonadaceae</taxon>
        <taxon>Alishewanella</taxon>
    </lineage>
</organism>
<dbReference type="InterPro" id="IPR036366">
    <property type="entry name" value="PGBDSf"/>
</dbReference>
<reference evidence="2 3" key="1">
    <citation type="submission" date="2021-10" db="EMBL/GenBank/DDBJ databases">
        <title>Alishewanella koreense sp. nov. isolated from seawater of southwestern coast in South Korea and the proposal for the reclassification of Rheinheimera perlucida and Rheinheimera tuosuensis as Arsukibacterium perlucida and Arsukibacterium tuosuensis.</title>
        <authorList>
            <person name="Kim K.H."/>
            <person name="Ruan W."/>
            <person name="Kim K.R."/>
            <person name="Baek J.H."/>
            <person name="Jeon C.O."/>
        </authorList>
    </citation>
    <scope>NUCLEOTIDE SEQUENCE [LARGE SCALE GENOMIC DNA]</scope>
    <source>
        <strain evidence="2 3">16-MA</strain>
    </source>
</reference>
<dbReference type="InterPro" id="IPR002477">
    <property type="entry name" value="Peptidoglycan-bd-like"/>
</dbReference>
<evidence type="ECO:0000259" key="1">
    <source>
        <dbReference type="Pfam" id="PF01471"/>
    </source>
</evidence>
<gene>
    <name evidence="2" type="ORF">JAO78_013600</name>
</gene>
<evidence type="ECO:0000313" key="2">
    <source>
        <dbReference type="EMBL" id="MCB5227847.1"/>
    </source>
</evidence>
<sequence length="532" mass="60246">MADSATDFLAQFGMGLDAAVNERHLPNPVMAVSNPNQTDSAAYIRAVRARLIELGYLAEGDKRVNRSNHTVDPILVKKIRQLQQEAGIEVDGWAGPETWQVLECLVSFENQQQPSNWQQVWAKPLAQLIPAVGMPNLALLRGIYCRLYSMGFFSDWAQHRIHTKTILLPQDNPAFALAIARFAQFAGRLGLLSTASLTLTKPLVHALYQHDAIVLKLADAALFAEVTHEFQHNIEAISRIELWLLGYDITPGQDQTEWERLRAKRSARPRRQLSKTTLAISRFYQDNSSEALHAKQQSNTVDAQLMAAFAVLTHEPSKDIYLGKQLNNTVQSILSHNQHKKEFQNQFARLANGIFDGLKRVIRWLFRAVKQLQQFTTEFIANLARYISRKARKFYIGVVKAIDIVHAGTSYLRNSVYQFSQPANLLFSHDHDFDQYCLLSPSATPAQIKHHLVQYRYRVKLYAASLNIISHLMRMAHRVLKTVTTPFGWLLALLALADFANSAKAIKQQLDSIADYQLSIDIKQALFQAHIS</sequence>
<dbReference type="EMBL" id="JAEINI020000011">
    <property type="protein sequence ID" value="MCB5227847.1"/>
    <property type="molecule type" value="Genomic_DNA"/>
</dbReference>
<keyword evidence="3" id="KW-1185">Reference proteome</keyword>
<dbReference type="RefSeq" id="WP_226751911.1">
    <property type="nucleotide sequence ID" value="NZ_JAEINI020000011.1"/>
</dbReference>
<dbReference type="Pfam" id="PF01471">
    <property type="entry name" value="PG_binding_1"/>
    <property type="match status" value="1"/>
</dbReference>
<accession>A0ABS8C697</accession>
<dbReference type="Gene3D" id="1.10.101.10">
    <property type="entry name" value="PGBD-like superfamily/PGBD"/>
    <property type="match status" value="1"/>
</dbReference>
<evidence type="ECO:0000313" key="3">
    <source>
        <dbReference type="Proteomes" id="UP000633814"/>
    </source>
</evidence>
<dbReference type="Proteomes" id="UP000633814">
    <property type="component" value="Unassembled WGS sequence"/>
</dbReference>
<dbReference type="InterPro" id="IPR036365">
    <property type="entry name" value="PGBD-like_sf"/>
</dbReference>
<feature type="domain" description="Peptidoglycan binding-like" evidence="1">
    <location>
        <begin position="44"/>
        <end position="102"/>
    </location>
</feature>
<protein>
    <submittedName>
        <fullName evidence="2">Peptidoglycan-binding protein</fullName>
    </submittedName>
</protein>
<dbReference type="SUPFAM" id="SSF47090">
    <property type="entry name" value="PGBD-like"/>
    <property type="match status" value="1"/>
</dbReference>
<name>A0ABS8C697_9ALTE</name>
<proteinExistence type="predicted"/>
<comment type="caution">
    <text evidence="2">The sequence shown here is derived from an EMBL/GenBank/DDBJ whole genome shotgun (WGS) entry which is preliminary data.</text>
</comment>